<dbReference type="Gene3D" id="3.30.420.10">
    <property type="entry name" value="Ribonuclease H-like superfamily/Ribonuclease H"/>
    <property type="match status" value="1"/>
</dbReference>
<dbReference type="EMBL" id="ADIZ01000046">
    <property type="protein sequence ID" value="OSK88002.1"/>
    <property type="molecule type" value="Genomic_DNA"/>
</dbReference>
<evidence type="ECO:0000259" key="4">
    <source>
        <dbReference type="PROSITE" id="PS50994"/>
    </source>
</evidence>
<feature type="region of interest" description="Disordered" evidence="2">
    <location>
        <begin position="483"/>
        <end position="506"/>
    </location>
</feature>
<dbReference type="PROSITE" id="PS50994">
    <property type="entry name" value="INTEGRASE"/>
    <property type="match status" value="1"/>
</dbReference>
<dbReference type="RefSeq" id="WP_085453302.1">
    <property type="nucleotide sequence ID" value="NZ_ADIZ01000046.1"/>
</dbReference>
<organism evidence="5 6">
    <name type="scientific">Escherichia coli TA447</name>
    <dbReference type="NCBI Taxonomy" id="656447"/>
    <lineage>
        <taxon>Bacteria</taxon>
        <taxon>Pseudomonadati</taxon>
        <taxon>Pseudomonadota</taxon>
        <taxon>Gammaproteobacteria</taxon>
        <taxon>Enterobacterales</taxon>
        <taxon>Enterobacteriaceae</taxon>
        <taxon>Escherichia</taxon>
    </lineage>
</organism>
<protein>
    <submittedName>
        <fullName evidence="5">Putative transposase</fullName>
    </submittedName>
</protein>
<evidence type="ECO:0000313" key="6">
    <source>
        <dbReference type="Proteomes" id="UP000193942"/>
    </source>
</evidence>
<comment type="similarity">
    <text evidence="1">Belongs to the transposase IS21/IS408/IS1162 family.</text>
</comment>
<dbReference type="InterPro" id="IPR017895">
    <property type="entry name" value="HTH_IS408/IS1162_type"/>
</dbReference>
<gene>
    <name evidence="5" type="ORF">ECXG_04199</name>
</gene>
<dbReference type="PANTHER" id="PTHR35004:SF8">
    <property type="entry name" value="TRANSPOSASE RV3428C-RELATED"/>
    <property type="match status" value="1"/>
</dbReference>
<proteinExistence type="inferred from homology"/>
<name>A0A1X3IT04_ECOLX</name>
<feature type="domain" description="HTH IS408-type" evidence="3">
    <location>
        <begin position="4"/>
        <end position="84"/>
    </location>
</feature>
<dbReference type="Proteomes" id="UP000193942">
    <property type="component" value="Unassembled WGS sequence"/>
</dbReference>
<dbReference type="PROSITE" id="PS50532">
    <property type="entry name" value="HTH_IS408"/>
    <property type="match status" value="1"/>
</dbReference>
<evidence type="ECO:0000313" key="5">
    <source>
        <dbReference type="EMBL" id="OSK88002.1"/>
    </source>
</evidence>
<dbReference type="InterPro" id="IPR054353">
    <property type="entry name" value="IstA-like_C"/>
</dbReference>
<dbReference type="GO" id="GO:0003676">
    <property type="term" value="F:nucleic acid binding"/>
    <property type="evidence" value="ECO:0007669"/>
    <property type="project" value="InterPro"/>
</dbReference>
<dbReference type="Pfam" id="PF22483">
    <property type="entry name" value="Mu-transpos_C_2"/>
    <property type="match status" value="1"/>
</dbReference>
<dbReference type="SUPFAM" id="SSF53098">
    <property type="entry name" value="Ribonuclease H-like"/>
    <property type="match status" value="1"/>
</dbReference>
<evidence type="ECO:0000259" key="3">
    <source>
        <dbReference type="PROSITE" id="PS50532"/>
    </source>
</evidence>
<evidence type="ECO:0000256" key="2">
    <source>
        <dbReference type="SAM" id="MobiDB-lite"/>
    </source>
</evidence>
<accession>A0A1X3IT04</accession>
<feature type="compositionally biased region" description="Basic and acidic residues" evidence="2">
    <location>
        <begin position="493"/>
        <end position="506"/>
    </location>
</feature>
<comment type="caution">
    <text evidence="5">The sequence shown here is derived from an EMBL/GenBank/DDBJ whole genome shotgun (WGS) entry which is preliminary data.</text>
</comment>
<reference evidence="5 6" key="1">
    <citation type="submission" date="2010-04" db="EMBL/GenBank/DDBJ databases">
        <title>The Genome Sequence of Escherichia coli TA447.</title>
        <authorList>
            <consortium name="The Broad Institute Genome Sequencing Platform"/>
            <consortium name="The Broad Institute Genome Sequencing Center for Infectious Disease"/>
            <person name="Feldgarden M."/>
            <person name="Gordon D.M."/>
            <person name="Johnson J.R."/>
            <person name="Johnston B.D."/>
            <person name="Young S."/>
            <person name="Zeng Q."/>
            <person name="Koehrsen M."/>
            <person name="Alvarado L."/>
            <person name="Berlin A.M."/>
            <person name="Borenstein D."/>
            <person name="Chapman S.B."/>
            <person name="Chen Z."/>
            <person name="Engels R."/>
            <person name="Freedman E."/>
            <person name="Gellesch M."/>
            <person name="Goldberg J."/>
            <person name="Griggs A."/>
            <person name="Gujja S."/>
            <person name="Heilman E.R."/>
            <person name="Heiman D.I."/>
            <person name="Hepburn T.A."/>
            <person name="Howarth C."/>
            <person name="Jen D."/>
            <person name="Larson L."/>
            <person name="Mehta T."/>
            <person name="Park D."/>
            <person name="Pearson M."/>
            <person name="Richards J."/>
            <person name="Roberts A."/>
            <person name="Saif S."/>
            <person name="Shea T.D."/>
            <person name="Shenoy N."/>
            <person name="Sisk P."/>
            <person name="Stolte C."/>
            <person name="Sykes S.N."/>
            <person name="Walk T."/>
            <person name="White J."/>
            <person name="Yandava C."/>
            <person name="Haas B."/>
            <person name="Henn M.R."/>
            <person name="Nusbaum C."/>
            <person name="Birren B."/>
        </authorList>
    </citation>
    <scope>NUCLEOTIDE SEQUENCE [LARGE SCALE GENOMIC DNA]</scope>
    <source>
        <strain evidence="5 6">TA447</strain>
    </source>
</reference>
<dbReference type="InterPro" id="IPR001584">
    <property type="entry name" value="Integrase_cat-core"/>
</dbReference>
<dbReference type="PANTHER" id="PTHR35004">
    <property type="entry name" value="TRANSPOSASE RV3428C-RELATED"/>
    <property type="match status" value="1"/>
</dbReference>
<dbReference type="GO" id="GO:0015074">
    <property type="term" value="P:DNA integration"/>
    <property type="evidence" value="ECO:0007669"/>
    <property type="project" value="InterPro"/>
</dbReference>
<sequence>METCFKVLQLKFDRKLSNRTIGLTLNISPSTVFEVLARFRASSTPWPLPEALTPEALESLIFPEKKTSVMAPVLPDWLHIDTEMRRPGVTRQLLWMEYRAQAGKRALGYSQFCRRYRSWKKSLRRSMRQEHRAGEKLFINFCGPTVPVVNPDTGEVRRAAIFVAVMGASNYTYVEACEGQDMMSWLNANSRCLMFLGGVPQLLIPDNLRSAVKKADRYEPVINESYQALAEHYGTVILPARPRKPRDKPKAENGVLIVERWLLARIRNETFHTLRSLNTRLRELLTDLNNRPMKGYGNQTRAERFALLDAPALLPLPLAPYEYTEFRAVKVAPDYHVEYARHWYSVPHELVGQRLSLKAGQTVIQVWHQGQCVAQHPRSQLEYKHTTNPLHMPEAHRGHARWTPERLLDIGRKIGLYARRTVESLLNRKAHPEQAYRAVLGLMALQKRYGRERLEKACHVAWHYRTPDRRFIENLLRHHRENQQITEKPVTVSHEHENLRGPDYYH</sequence>
<evidence type="ECO:0000256" key="1">
    <source>
        <dbReference type="ARBA" id="ARBA00009277"/>
    </source>
</evidence>
<dbReference type="InterPro" id="IPR036397">
    <property type="entry name" value="RNaseH_sf"/>
</dbReference>
<dbReference type="InterPro" id="IPR012337">
    <property type="entry name" value="RNaseH-like_sf"/>
</dbReference>
<dbReference type="AlphaFoldDB" id="A0A1X3IT04"/>
<dbReference type="NCBIfam" id="NF033546">
    <property type="entry name" value="transpos_IS21"/>
    <property type="match status" value="1"/>
</dbReference>
<feature type="domain" description="Integrase catalytic" evidence="4">
    <location>
        <begin position="129"/>
        <end position="309"/>
    </location>
</feature>